<feature type="domain" description="YdhG-like" evidence="1">
    <location>
        <begin position="22"/>
        <end position="127"/>
    </location>
</feature>
<reference evidence="2 3" key="1">
    <citation type="submission" date="2017-04" db="EMBL/GenBank/DDBJ databases">
        <authorList>
            <person name="Afonso C.L."/>
            <person name="Miller P.J."/>
            <person name="Scott M.A."/>
            <person name="Spackman E."/>
            <person name="Goraichik I."/>
            <person name="Dimitrov K.M."/>
            <person name="Suarez D.L."/>
            <person name="Swayne D.E."/>
        </authorList>
    </citation>
    <scope>NUCLEOTIDE SEQUENCE [LARGE SCALE GENOMIC DNA]</scope>
    <source>
        <strain evidence="2 3">N3/975</strain>
    </source>
</reference>
<dbReference type="EMBL" id="LT840184">
    <property type="protein sequence ID" value="SMF79466.1"/>
    <property type="molecule type" value="Genomic_DNA"/>
</dbReference>
<proteinExistence type="predicted"/>
<keyword evidence="3" id="KW-1185">Reference proteome</keyword>
<dbReference type="AlphaFoldDB" id="A0A1X7H450"/>
<evidence type="ECO:0000313" key="2">
    <source>
        <dbReference type="EMBL" id="SMF79466.1"/>
    </source>
</evidence>
<dbReference type="SUPFAM" id="SSF159888">
    <property type="entry name" value="YdhG-like"/>
    <property type="match status" value="1"/>
</dbReference>
<sequence length="134" mass="15579">MPKMTGHQQVVEYLKNLEHPFKEEIVEVRKIILSVNDQITEHIKWNAPSFCFNGEDRVTLNLQGKGFFRLVFHCGAKKKDHDESGPLFEDNTCLLEWVSGDRAIVKILNMSDLVEKKDKLKEVVARWLEMTSSY</sequence>
<dbReference type="RefSeq" id="WP_208918595.1">
    <property type="nucleotide sequence ID" value="NZ_LT840184.1"/>
</dbReference>
<protein>
    <recommendedName>
        <fullName evidence="1">YdhG-like domain-containing protein</fullName>
    </recommendedName>
</protein>
<dbReference type="InterPro" id="IPR014922">
    <property type="entry name" value="YdhG-like"/>
</dbReference>
<dbReference type="Gene3D" id="3.90.1150.200">
    <property type="match status" value="1"/>
</dbReference>
<accession>A0A1X7H450</accession>
<name>A0A1X7H450_9BACL</name>
<gene>
    <name evidence="2" type="ORF">SAMN05661091_1705</name>
</gene>
<dbReference type="Pfam" id="PF08818">
    <property type="entry name" value="DUF1801"/>
    <property type="match status" value="1"/>
</dbReference>
<organism evidence="2 3">
    <name type="scientific">Paenibacillus uliginis N3/975</name>
    <dbReference type="NCBI Taxonomy" id="1313296"/>
    <lineage>
        <taxon>Bacteria</taxon>
        <taxon>Bacillati</taxon>
        <taxon>Bacillota</taxon>
        <taxon>Bacilli</taxon>
        <taxon>Bacillales</taxon>
        <taxon>Paenibacillaceae</taxon>
        <taxon>Paenibacillus</taxon>
    </lineage>
</organism>
<evidence type="ECO:0000313" key="3">
    <source>
        <dbReference type="Proteomes" id="UP000192940"/>
    </source>
</evidence>
<dbReference type="Proteomes" id="UP000192940">
    <property type="component" value="Chromosome I"/>
</dbReference>
<evidence type="ECO:0000259" key="1">
    <source>
        <dbReference type="Pfam" id="PF08818"/>
    </source>
</evidence>
<dbReference type="STRING" id="1313296.SAMN05661091_1705"/>